<protein>
    <submittedName>
        <fullName evidence="2">Uncharacterized protein</fullName>
    </submittedName>
</protein>
<dbReference type="EMBL" id="CP076607">
    <property type="protein sequence ID" value="QWU14359.1"/>
    <property type="molecule type" value="Genomic_DNA"/>
</dbReference>
<proteinExistence type="predicted"/>
<dbReference type="STRING" id="1333845.SAMN04487895_101662"/>
<accession>A0A1H8GXW1</accession>
<evidence type="ECO:0000313" key="3">
    <source>
        <dbReference type="Proteomes" id="UP000198809"/>
    </source>
</evidence>
<dbReference type="AlphaFoldDB" id="A0A1H8GXW1"/>
<reference evidence="2 3" key="1">
    <citation type="submission" date="2016-10" db="EMBL/GenBank/DDBJ databases">
        <authorList>
            <person name="de Groot N.N."/>
        </authorList>
    </citation>
    <scope>NUCLEOTIDE SEQUENCE [LARGE SCALE GENOMIC DNA]</scope>
    <source>
        <strain evidence="2 3">CGMCC 1.10238</strain>
    </source>
</reference>
<reference evidence="1 4" key="2">
    <citation type="submission" date="2021-06" db="EMBL/GenBank/DDBJ databases">
        <title>Whole genome sequence of Paenibacillus sophorae DSM23020 for comparative genomics.</title>
        <authorList>
            <person name="Kim M.-J."/>
            <person name="Lee G."/>
            <person name="Shin J.-H."/>
        </authorList>
    </citation>
    <scope>NUCLEOTIDE SEQUENCE [LARGE SCALE GENOMIC DNA]</scope>
    <source>
        <strain evidence="1 4">DSM 23020</strain>
    </source>
</reference>
<evidence type="ECO:0000313" key="2">
    <source>
        <dbReference type="EMBL" id="SEN48088.1"/>
    </source>
</evidence>
<sequence>MLIFKEVAWLNGEVAFHEAETNKGIQVQIHLPSESEDSYWFEVTDKNGIIYDSRSDKKIFSSFVDVEVAANEWFDNY</sequence>
<dbReference type="RefSeq" id="WP_036588338.1">
    <property type="nucleotide sequence ID" value="NZ_CP076607.1"/>
</dbReference>
<dbReference type="Proteomes" id="UP000198809">
    <property type="component" value="Unassembled WGS sequence"/>
</dbReference>
<dbReference type="EMBL" id="FODH01000001">
    <property type="protein sequence ID" value="SEN48088.1"/>
    <property type="molecule type" value="Genomic_DNA"/>
</dbReference>
<name>A0A1H8GXW1_9BACL</name>
<evidence type="ECO:0000313" key="4">
    <source>
        <dbReference type="Proteomes" id="UP000683429"/>
    </source>
</evidence>
<keyword evidence="4" id="KW-1185">Reference proteome</keyword>
<organism evidence="2 3">
    <name type="scientific">Paenibacillus sophorae</name>
    <dbReference type="NCBI Taxonomy" id="1333845"/>
    <lineage>
        <taxon>Bacteria</taxon>
        <taxon>Bacillati</taxon>
        <taxon>Bacillota</taxon>
        <taxon>Bacilli</taxon>
        <taxon>Bacillales</taxon>
        <taxon>Paenibacillaceae</taxon>
        <taxon>Paenibacillus</taxon>
    </lineage>
</organism>
<evidence type="ECO:0000313" key="1">
    <source>
        <dbReference type="EMBL" id="QWU14359.1"/>
    </source>
</evidence>
<dbReference type="Proteomes" id="UP000683429">
    <property type="component" value="Chromosome"/>
</dbReference>
<gene>
    <name evidence="1" type="ORF">KP014_20855</name>
    <name evidence="2" type="ORF">SAMN04487895_101662</name>
</gene>